<sequence length="315" mass="36283">MEMQVLTPTNRQAKHFNKFIQSLILRFQPLQLFCISESITSEENKGCFKTAEANQRCDYCLLMVTENVTRIDHDVQHFANIHYRMGNITFICHAKKVVQNAISQNSRFFIRAYQSAKLLYSHDGHHPFDSSVQFIPTDTASNAKEHFNYCISLADGFLRGAVECLANQRFTACMFMLHQAVEQCCITLIKVHIGYRSEVHNLQRLLGLCRTFSERPYKLFMTGSDEDKRLFDLLVKSYCDARYSRSFSVTEADAIKLQERISAFVELTQEMCETHIRRLAKQDDDHQHLQNSLIKPGLSMSVTTTSNDSNPILTN</sequence>
<organism evidence="2 3">
    <name type="scientific">Pedobacter westerhofensis</name>
    <dbReference type="NCBI Taxonomy" id="425512"/>
    <lineage>
        <taxon>Bacteria</taxon>
        <taxon>Pseudomonadati</taxon>
        <taxon>Bacteroidota</taxon>
        <taxon>Sphingobacteriia</taxon>
        <taxon>Sphingobacteriales</taxon>
        <taxon>Sphingobacteriaceae</taxon>
        <taxon>Pedobacter</taxon>
    </lineage>
</organism>
<evidence type="ECO:0000313" key="2">
    <source>
        <dbReference type="EMBL" id="SMO92041.1"/>
    </source>
</evidence>
<gene>
    <name evidence="2" type="ORF">SAMN06265348_110253</name>
</gene>
<dbReference type="SUPFAM" id="SSF81593">
    <property type="entry name" value="Nucleotidyltransferase substrate binding subunit/domain"/>
    <property type="match status" value="1"/>
</dbReference>
<protein>
    <submittedName>
        <fullName evidence="2">HEPN domain-containing protein</fullName>
    </submittedName>
</protein>
<dbReference type="EMBL" id="FXTN01000010">
    <property type="protein sequence ID" value="SMO92041.1"/>
    <property type="molecule type" value="Genomic_DNA"/>
</dbReference>
<accession>A0A521F8U7</accession>
<dbReference type="SMART" id="SM00748">
    <property type="entry name" value="HEPN"/>
    <property type="match status" value="1"/>
</dbReference>
<reference evidence="2 3" key="1">
    <citation type="submission" date="2017-05" db="EMBL/GenBank/DDBJ databases">
        <authorList>
            <person name="Varghese N."/>
            <person name="Submissions S."/>
        </authorList>
    </citation>
    <scope>NUCLEOTIDE SEQUENCE [LARGE SCALE GENOMIC DNA]</scope>
    <source>
        <strain evidence="2 3">DSM 19036</strain>
    </source>
</reference>
<dbReference type="InterPro" id="IPR007842">
    <property type="entry name" value="HEPN_dom"/>
</dbReference>
<keyword evidence="3" id="KW-1185">Reference proteome</keyword>
<dbReference type="Proteomes" id="UP000320300">
    <property type="component" value="Unassembled WGS sequence"/>
</dbReference>
<proteinExistence type="predicted"/>
<evidence type="ECO:0000259" key="1">
    <source>
        <dbReference type="PROSITE" id="PS50910"/>
    </source>
</evidence>
<feature type="domain" description="HEPN" evidence="1">
    <location>
        <begin position="151"/>
        <end position="271"/>
    </location>
</feature>
<dbReference type="Pfam" id="PF05168">
    <property type="entry name" value="HEPN"/>
    <property type="match status" value="1"/>
</dbReference>
<dbReference type="RefSeq" id="WP_185960551.1">
    <property type="nucleotide sequence ID" value="NZ_CBCSJO010000010.1"/>
</dbReference>
<evidence type="ECO:0000313" key="3">
    <source>
        <dbReference type="Proteomes" id="UP000320300"/>
    </source>
</evidence>
<dbReference type="PROSITE" id="PS50910">
    <property type="entry name" value="HEPN"/>
    <property type="match status" value="1"/>
</dbReference>
<dbReference type="AlphaFoldDB" id="A0A521F8U7"/>
<dbReference type="Gene3D" id="1.20.120.330">
    <property type="entry name" value="Nucleotidyltransferases domain 2"/>
    <property type="match status" value="1"/>
</dbReference>
<name>A0A521F8U7_9SPHI</name>